<dbReference type="AlphaFoldDB" id="A0A9X1WH26"/>
<evidence type="ECO:0000313" key="1">
    <source>
        <dbReference type="EMBL" id="MCJ7857467.1"/>
    </source>
</evidence>
<proteinExistence type="predicted"/>
<keyword evidence="2" id="KW-1185">Reference proteome</keyword>
<sequence>MMHYKMMNEYTVDWPFWNVWATTNEHPSLCAEEDPPLPHLPEDLAQRIRQWARQFNDHFSWETGWPSREMARAHEEEGRRLHGQVVAALPDDIVDLDYWETGYTAPPAAN</sequence>
<gene>
    <name evidence="1" type="ORF">MUN33_01870</name>
</gene>
<name>A0A9X1WH26_9CORY</name>
<dbReference type="EMBL" id="JALIEA010000008">
    <property type="protein sequence ID" value="MCJ7857467.1"/>
    <property type="molecule type" value="Genomic_DNA"/>
</dbReference>
<evidence type="ECO:0000313" key="2">
    <source>
        <dbReference type="Proteomes" id="UP001139207"/>
    </source>
</evidence>
<comment type="caution">
    <text evidence="1">The sequence shown here is derived from an EMBL/GenBank/DDBJ whole genome shotgun (WGS) entry which is preliminary data.</text>
</comment>
<protein>
    <submittedName>
        <fullName evidence="1">Uncharacterized protein</fullName>
    </submittedName>
</protein>
<accession>A0A9X1WH26</accession>
<dbReference type="RefSeq" id="WP_244803216.1">
    <property type="nucleotide sequence ID" value="NZ_JALIEA010000008.1"/>
</dbReference>
<dbReference type="Proteomes" id="UP001139207">
    <property type="component" value="Unassembled WGS sequence"/>
</dbReference>
<reference evidence="1" key="1">
    <citation type="submission" date="2022-04" db="EMBL/GenBank/DDBJ databases">
        <title>Corynebacterium kalidii LD5P10.</title>
        <authorList>
            <person name="Sun J.Q."/>
        </authorList>
    </citation>
    <scope>NUCLEOTIDE SEQUENCE</scope>
    <source>
        <strain evidence="1">LD5P10</strain>
    </source>
</reference>
<organism evidence="1 2">
    <name type="scientific">Corynebacterium kalidii</name>
    <dbReference type="NCBI Taxonomy" id="2931982"/>
    <lineage>
        <taxon>Bacteria</taxon>
        <taxon>Bacillati</taxon>
        <taxon>Actinomycetota</taxon>
        <taxon>Actinomycetes</taxon>
        <taxon>Mycobacteriales</taxon>
        <taxon>Corynebacteriaceae</taxon>
        <taxon>Corynebacterium</taxon>
    </lineage>
</organism>